<name>A0A2N3LA18_9PROT</name>
<gene>
    <name evidence="1" type="ORF">COO92_06250</name>
</gene>
<dbReference type="AlphaFoldDB" id="A0A2N3LA18"/>
<protein>
    <submittedName>
        <fullName evidence="1">Uncharacterized protein</fullName>
    </submittedName>
</protein>
<organism evidence="1 2">
    <name type="scientific">Thalassospira lohafexi</name>
    <dbReference type="NCBI Taxonomy" id="744227"/>
    <lineage>
        <taxon>Bacteria</taxon>
        <taxon>Pseudomonadati</taxon>
        <taxon>Pseudomonadota</taxon>
        <taxon>Alphaproteobacteria</taxon>
        <taxon>Rhodospirillales</taxon>
        <taxon>Thalassospiraceae</taxon>
        <taxon>Thalassospira</taxon>
    </lineage>
</organism>
<evidence type="ECO:0000313" key="1">
    <source>
        <dbReference type="EMBL" id="PKR59619.1"/>
    </source>
</evidence>
<evidence type="ECO:0000313" key="2">
    <source>
        <dbReference type="Proteomes" id="UP000233332"/>
    </source>
</evidence>
<sequence length="63" mass="7359">MPCESRTSVRLFVFLEVCLGRGLKSPNRSARRAHTEIWAIRKNDTFRDQARQIVDQRGSRTIK</sequence>
<accession>A0A2N3LA18</accession>
<comment type="caution">
    <text evidence="1">The sequence shown here is derived from an EMBL/GenBank/DDBJ whole genome shotgun (WGS) entry which is preliminary data.</text>
</comment>
<proteinExistence type="predicted"/>
<reference evidence="1 2" key="1">
    <citation type="submission" date="2017-09" db="EMBL/GenBank/DDBJ databases">
        <title>Biodiversity and function of Thalassospira species in the particle-attached aromatic-hydrocarbon-degrading consortia from the surface seawater of the China South Sea.</title>
        <authorList>
            <person name="Dong C."/>
            <person name="Lai Q."/>
            <person name="Shao Z."/>
        </authorList>
    </citation>
    <scope>NUCLEOTIDE SEQUENCE [LARGE SCALE GENOMIC DNA]</scope>
    <source>
        <strain evidence="1 2">139Z-12</strain>
    </source>
</reference>
<keyword evidence="2" id="KW-1185">Reference proteome</keyword>
<dbReference type="EMBL" id="NXGX01000002">
    <property type="protein sequence ID" value="PKR59619.1"/>
    <property type="molecule type" value="Genomic_DNA"/>
</dbReference>
<dbReference type="Proteomes" id="UP000233332">
    <property type="component" value="Unassembled WGS sequence"/>
</dbReference>